<name>A0A921TDW5_9RHOB</name>
<evidence type="ECO:0000313" key="6">
    <source>
        <dbReference type="Proteomes" id="UP000698242"/>
    </source>
</evidence>
<dbReference type="Pfam" id="PF07992">
    <property type="entry name" value="Pyr_redox_2"/>
    <property type="match status" value="1"/>
</dbReference>
<dbReference type="OrthoDB" id="9786503at2"/>
<evidence type="ECO:0000256" key="1">
    <source>
        <dbReference type="ARBA" id="ARBA00018719"/>
    </source>
</evidence>
<dbReference type="EMBL" id="APKE01000006">
    <property type="protein sequence ID" value="KAF0677248.1"/>
    <property type="molecule type" value="Genomic_DNA"/>
</dbReference>
<dbReference type="GO" id="GO:0016491">
    <property type="term" value="F:oxidoreductase activity"/>
    <property type="evidence" value="ECO:0007669"/>
    <property type="project" value="UniProtKB-KW"/>
</dbReference>
<gene>
    <name evidence="5" type="primary">trxB</name>
    <name evidence="5" type="ORF">PMES_00394</name>
</gene>
<dbReference type="InterPro" id="IPR023753">
    <property type="entry name" value="FAD/NAD-binding_dom"/>
</dbReference>
<organism evidence="5 6">
    <name type="scientific">Profundibacterium mesophilum KAUST100406-0324</name>
    <dbReference type="NCBI Taxonomy" id="1037889"/>
    <lineage>
        <taxon>Bacteria</taxon>
        <taxon>Pseudomonadati</taxon>
        <taxon>Pseudomonadota</taxon>
        <taxon>Alphaproteobacteria</taxon>
        <taxon>Rhodobacterales</taxon>
        <taxon>Roseobacteraceae</taxon>
        <taxon>Profundibacterium</taxon>
    </lineage>
</organism>
<protein>
    <recommendedName>
        <fullName evidence="1">Thioredoxin reductase</fullName>
    </recommendedName>
</protein>
<evidence type="ECO:0000313" key="5">
    <source>
        <dbReference type="EMBL" id="KAF0677248.1"/>
    </source>
</evidence>
<sequence>MHDCVIIGGGPAGLTAAIYMARFLRPAILLSSGRPRLDHIPRSRNLPGFPDGIAGGEFLERLLEQASLYGIAPRDERVERITREGAAFTIVTATGTLQSRTVILATGVTNHRPAMSDAAHEDALSRGLIRYCPICDAFEVRGQRIAVYGGDDHALAEARFLRRYARDVWLTVPREPDDAPPDTALRARAEAAGVGLLEVVPGIADSSGETIALQLRGGGRKSFDTLYSALGTTAHSGLARGLGAALTAAGCIKVDAQNRTSVEGLYAIGDVIDGVDQIAFALGHAAVATTAIHNALS</sequence>
<evidence type="ECO:0000256" key="2">
    <source>
        <dbReference type="ARBA" id="ARBA00022630"/>
    </source>
</evidence>
<reference evidence="5" key="1">
    <citation type="submission" date="2013-03" db="EMBL/GenBank/DDBJ databases">
        <title>Genome Sequence of the Profundibacterium mesophilum strain KAUST100406-0324T from Red Sea, a novel genus in the family Rhodobacteraceae.</title>
        <authorList>
            <person name="Essack M."/>
            <person name="Alam I."/>
            <person name="Lafi F."/>
            <person name="Alawi W."/>
            <person name="Kamanu F."/>
            <person name="Al-Suwailem A."/>
            <person name="Lee O.O."/>
            <person name="Xu Y."/>
            <person name="Bajic V."/>
            <person name="Qian P.-Y."/>
            <person name="Archer J."/>
        </authorList>
    </citation>
    <scope>NUCLEOTIDE SEQUENCE</scope>
    <source>
        <strain evidence="5">KAUST100406-0324</strain>
    </source>
</reference>
<dbReference type="SUPFAM" id="SSF51905">
    <property type="entry name" value="FAD/NAD(P)-binding domain"/>
    <property type="match status" value="1"/>
</dbReference>
<dbReference type="InterPro" id="IPR036188">
    <property type="entry name" value="FAD/NAD-bd_sf"/>
</dbReference>
<evidence type="ECO:0000259" key="4">
    <source>
        <dbReference type="Pfam" id="PF07992"/>
    </source>
</evidence>
<comment type="caution">
    <text evidence="5">The sequence shown here is derived from an EMBL/GenBank/DDBJ whole genome shotgun (WGS) entry which is preliminary data.</text>
</comment>
<keyword evidence="3 5" id="KW-0560">Oxidoreductase</keyword>
<proteinExistence type="predicted"/>
<dbReference type="RefSeq" id="WP_159963855.1">
    <property type="nucleotide sequence ID" value="NZ_APKE01000006.1"/>
</dbReference>
<dbReference type="Gene3D" id="3.50.50.60">
    <property type="entry name" value="FAD/NAD(P)-binding domain"/>
    <property type="match status" value="2"/>
</dbReference>
<feature type="domain" description="FAD/NAD(P)-binding" evidence="4">
    <location>
        <begin position="3"/>
        <end position="283"/>
    </location>
</feature>
<dbReference type="PRINTS" id="PR00469">
    <property type="entry name" value="PNDRDTASEII"/>
</dbReference>
<dbReference type="InterPro" id="IPR050097">
    <property type="entry name" value="Ferredoxin-NADP_redctase_2"/>
</dbReference>
<evidence type="ECO:0000256" key="3">
    <source>
        <dbReference type="ARBA" id="ARBA00023002"/>
    </source>
</evidence>
<keyword evidence="6" id="KW-1185">Reference proteome</keyword>
<dbReference type="PANTHER" id="PTHR48105">
    <property type="entry name" value="THIOREDOXIN REDUCTASE 1-RELATED-RELATED"/>
    <property type="match status" value="1"/>
</dbReference>
<dbReference type="AlphaFoldDB" id="A0A921TDW5"/>
<accession>A0A921TDW5</accession>
<keyword evidence="2" id="KW-0285">Flavoprotein</keyword>
<dbReference type="PRINTS" id="PR00368">
    <property type="entry name" value="FADPNR"/>
</dbReference>
<dbReference type="Proteomes" id="UP000698242">
    <property type="component" value="Unassembled WGS sequence"/>
</dbReference>